<gene>
    <name evidence="1" type="ORF">Aple_032760</name>
</gene>
<dbReference type="Proteomes" id="UP000377595">
    <property type="component" value="Unassembled WGS sequence"/>
</dbReference>
<proteinExistence type="predicted"/>
<evidence type="ECO:0000313" key="1">
    <source>
        <dbReference type="EMBL" id="GES20380.1"/>
    </source>
</evidence>
<dbReference type="PANTHER" id="PTHR43394:SF7">
    <property type="entry name" value="ABC TRANSPORTER B FAMILY MEMBER 28"/>
    <property type="match status" value="1"/>
</dbReference>
<keyword evidence="2" id="KW-1185">Reference proteome</keyword>
<dbReference type="SUPFAM" id="SSF52540">
    <property type="entry name" value="P-loop containing nucleoside triphosphate hydrolases"/>
    <property type="match status" value="1"/>
</dbReference>
<dbReference type="AlphaFoldDB" id="A0A5M3XH98"/>
<evidence type="ECO:0008006" key="3">
    <source>
        <dbReference type="Google" id="ProtNLM"/>
    </source>
</evidence>
<protein>
    <recommendedName>
        <fullName evidence="3">ABC transporter domain-containing protein</fullName>
    </recommendedName>
</protein>
<dbReference type="GO" id="GO:0090374">
    <property type="term" value="P:oligopeptide export from mitochondrion"/>
    <property type="evidence" value="ECO:0007669"/>
    <property type="project" value="TreeGrafter"/>
</dbReference>
<name>A0A5M3XH98_9ACTN</name>
<reference evidence="1 2" key="1">
    <citation type="submission" date="2019-10" db="EMBL/GenBank/DDBJ databases">
        <title>Whole genome shotgun sequence of Acrocarpospora pleiomorpha NBRC 16267.</title>
        <authorList>
            <person name="Ichikawa N."/>
            <person name="Kimura A."/>
            <person name="Kitahashi Y."/>
            <person name="Komaki H."/>
            <person name="Oguchi A."/>
        </authorList>
    </citation>
    <scope>NUCLEOTIDE SEQUENCE [LARGE SCALE GENOMIC DNA]</scope>
    <source>
        <strain evidence="1 2">NBRC 16267</strain>
    </source>
</reference>
<dbReference type="InterPro" id="IPR027417">
    <property type="entry name" value="P-loop_NTPase"/>
</dbReference>
<dbReference type="RefSeq" id="WP_174889835.1">
    <property type="nucleotide sequence ID" value="NZ_BAAAHM010000021.1"/>
</dbReference>
<accession>A0A5M3XH98</accession>
<dbReference type="PANTHER" id="PTHR43394">
    <property type="entry name" value="ATP-DEPENDENT PERMEASE MDL1, MITOCHONDRIAL"/>
    <property type="match status" value="1"/>
</dbReference>
<dbReference type="Gene3D" id="3.40.50.300">
    <property type="entry name" value="P-loop containing nucleotide triphosphate hydrolases"/>
    <property type="match status" value="1"/>
</dbReference>
<evidence type="ECO:0000313" key="2">
    <source>
        <dbReference type="Proteomes" id="UP000377595"/>
    </source>
</evidence>
<dbReference type="InterPro" id="IPR039421">
    <property type="entry name" value="Type_1_exporter"/>
</dbReference>
<dbReference type="EMBL" id="BLAF01000016">
    <property type="protein sequence ID" value="GES20380.1"/>
    <property type="molecule type" value="Genomic_DNA"/>
</dbReference>
<comment type="caution">
    <text evidence="1">The sequence shown here is derived from an EMBL/GenBank/DDBJ whole genome shotgun (WGS) entry which is preliminary data.</text>
</comment>
<dbReference type="GO" id="GO:0015421">
    <property type="term" value="F:ABC-type oligopeptide transporter activity"/>
    <property type="evidence" value="ECO:0007669"/>
    <property type="project" value="TreeGrafter"/>
</dbReference>
<organism evidence="1 2">
    <name type="scientific">Acrocarpospora pleiomorpha</name>
    <dbReference type="NCBI Taxonomy" id="90975"/>
    <lineage>
        <taxon>Bacteria</taxon>
        <taxon>Bacillati</taxon>
        <taxon>Actinomycetota</taxon>
        <taxon>Actinomycetes</taxon>
        <taxon>Streptosporangiales</taxon>
        <taxon>Streptosporangiaceae</taxon>
        <taxon>Acrocarpospora</taxon>
    </lineage>
</organism>
<sequence>MSALVRGRTVVVIAHRLSTVIGADQILVMDHGRVAERGTHLDLLRAGGRYARMWAAQTLPEGARR</sequence>